<feature type="modified residue" description="4-aspartylphosphate" evidence="11">
    <location>
        <position position="761"/>
    </location>
</feature>
<feature type="transmembrane region" description="Helical" evidence="13">
    <location>
        <begin position="240"/>
        <end position="257"/>
    </location>
</feature>
<dbReference type="InterPro" id="IPR011006">
    <property type="entry name" value="CheY-like_superfamily"/>
</dbReference>
<dbReference type="PANTHER" id="PTHR43047">
    <property type="entry name" value="TWO-COMPONENT HISTIDINE PROTEIN KINASE"/>
    <property type="match status" value="1"/>
</dbReference>
<evidence type="ECO:0000256" key="7">
    <source>
        <dbReference type="ARBA" id="ARBA00022777"/>
    </source>
</evidence>
<dbReference type="Gene3D" id="2.60.120.260">
    <property type="entry name" value="Galactose-binding domain-like"/>
    <property type="match status" value="1"/>
</dbReference>
<name>A0A917LX60_9BACL</name>
<comment type="similarity">
    <text evidence="2">In the N-terminal section; belongs to the phytochrome family.</text>
</comment>
<dbReference type="Proteomes" id="UP000600247">
    <property type="component" value="Unassembled WGS sequence"/>
</dbReference>
<dbReference type="Pfam" id="PF00072">
    <property type="entry name" value="Response_reg"/>
    <property type="match status" value="1"/>
</dbReference>
<evidence type="ECO:0000256" key="13">
    <source>
        <dbReference type="SAM" id="Phobius"/>
    </source>
</evidence>
<evidence type="ECO:0000256" key="6">
    <source>
        <dbReference type="ARBA" id="ARBA00022741"/>
    </source>
</evidence>
<dbReference type="SUPFAM" id="SSF52172">
    <property type="entry name" value="CheY-like"/>
    <property type="match status" value="1"/>
</dbReference>
<dbReference type="Gene3D" id="3.30.565.10">
    <property type="entry name" value="Histidine kinase-like ATPase, C-terminal domain"/>
    <property type="match status" value="2"/>
</dbReference>
<dbReference type="Gene3D" id="1.10.287.130">
    <property type="match status" value="1"/>
</dbReference>
<dbReference type="InterPro" id="IPR010559">
    <property type="entry name" value="Sig_transdc_His_kin_internal"/>
</dbReference>
<keyword evidence="4 11" id="KW-0597">Phosphoprotein</keyword>
<dbReference type="InterPro" id="IPR001789">
    <property type="entry name" value="Sig_transdc_resp-reg_receiver"/>
</dbReference>
<dbReference type="SUPFAM" id="SSF47384">
    <property type="entry name" value="Homodimeric domain of signal transducing histidine kinase"/>
    <property type="match status" value="1"/>
</dbReference>
<evidence type="ECO:0000256" key="1">
    <source>
        <dbReference type="ARBA" id="ARBA00000085"/>
    </source>
</evidence>
<dbReference type="GO" id="GO:0005524">
    <property type="term" value="F:ATP binding"/>
    <property type="evidence" value="ECO:0007669"/>
    <property type="project" value="UniProtKB-KW"/>
</dbReference>
<feature type="region of interest" description="Disordered" evidence="12">
    <location>
        <begin position="662"/>
        <end position="687"/>
    </location>
</feature>
<evidence type="ECO:0000256" key="4">
    <source>
        <dbReference type="ARBA" id="ARBA00022553"/>
    </source>
</evidence>
<dbReference type="PRINTS" id="PR00344">
    <property type="entry name" value="BCTRLSENSOR"/>
</dbReference>
<dbReference type="GO" id="GO:0000155">
    <property type="term" value="F:phosphorelay sensor kinase activity"/>
    <property type="evidence" value="ECO:0007669"/>
    <property type="project" value="InterPro"/>
</dbReference>
<dbReference type="SUPFAM" id="SSF49785">
    <property type="entry name" value="Galactose-binding domain-like"/>
    <property type="match status" value="1"/>
</dbReference>
<dbReference type="PROSITE" id="PS50109">
    <property type="entry name" value="HIS_KIN"/>
    <property type="match status" value="2"/>
</dbReference>
<feature type="transmembrane region" description="Helical" evidence="13">
    <location>
        <begin position="277"/>
        <end position="296"/>
    </location>
</feature>
<keyword evidence="13" id="KW-1133">Transmembrane helix</keyword>
<feature type="transmembrane region" description="Helical" evidence="13">
    <location>
        <begin position="214"/>
        <end position="233"/>
    </location>
</feature>
<feature type="domain" description="Histidine kinase" evidence="14">
    <location>
        <begin position="438"/>
        <end position="657"/>
    </location>
</feature>
<evidence type="ECO:0000256" key="8">
    <source>
        <dbReference type="ARBA" id="ARBA00022840"/>
    </source>
</evidence>
<evidence type="ECO:0000256" key="2">
    <source>
        <dbReference type="ARBA" id="ARBA00006402"/>
    </source>
</evidence>
<comment type="caution">
    <text evidence="16">The sequence shown here is derived from an EMBL/GenBank/DDBJ whole genome shotgun (WGS) entry which is preliminary data.</text>
</comment>
<evidence type="ECO:0000259" key="15">
    <source>
        <dbReference type="PROSITE" id="PS50110"/>
    </source>
</evidence>
<dbReference type="InterPro" id="IPR011623">
    <property type="entry name" value="7TMR_DISM_rcpt_extracell_dom1"/>
</dbReference>
<dbReference type="CDD" id="cd00082">
    <property type="entry name" value="HisKA"/>
    <property type="match status" value="1"/>
</dbReference>
<comment type="catalytic activity">
    <reaction evidence="1">
        <text>ATP + protein L-histidine = ADP + protein N-phospho-L-histidine.</text>
        <dbReference type="EC" id="2.7.13.3"/>
    </reaction>
</comment>
<dbReference type="Pfam" id="PF06580">
    <property type="entry name" value="His_kinase"/>
    <property type="match status" value="1"/>
</dbReference>
<dbReference type="CDD" id="cd17574">
    <property type="entry name" value="REC_OmpR"/>
    <property type="match status" value="1"/>
</dbReference>
<keyword evidence="8" id="KW-0067">ATP-binding</keyword>
<dbReference type="Pfam" id="PF07695">
    <property type="entry name" value="7TMR-DISM_7TM"/>
    <property type="match status" value="1"/>
</dbReference>
<evidence type="ECO:0000256" key="11">
    <source>
        <dbReference type="PROSITE-ProRule" id="PRU00169"/>
    </source>
</evidence>
<dbReference type="InterPro" id="IPR036890">
    <property type="entry name" value="HATPase_C_sf"/>
</dbReference>
<dbReference type="EC" id="2.7.13.3" evidence="3"/>
<evidence type="ECO:0000313" key="16">
    <source>
        <dbReference type="EMBL" id="GGG63054.1"/>
    </source>
</evidence>
<dbReference type="InterPro" id="IPR004358">
    <property type="entry name" value="Sig_transdc_His_kin-like_C"/>
</dbReference>
<dbReference type="Pfam" id="PF02518">
    <property type="entry name" value="HATPase_c"/>
    <property type="match status" value="2"/>
</dbReference>
<proteinExistence type="inferred from homology"/>
<accession>A0A917LX60</accession>
<dbReference type="FunFam" id="3.30.565.10:FF:000010">
    <property type="entry name" value="Sensor histidine kinase RcsC"/>
    <property type="match status" value="1"/>
</dbReference>
<reference evidence="16 17" key="1">
    <citation type="journal article" date="2014" name="Int. J. Syst. Evol. Microbiol.">
        <title>Complete genome sequence of Corynebacterium casei LMG S-19264T (=DSM 44701T), isolated from a smear-ripened cheese.</title>
        <authorList>
            <consortium name="US DOE Joint Genome Institute (JGI-PGF)"/>
            <person name="Walter F."/>
            <person name="Albersmeier A."/>
            <person name="Kalinowski J."/>
            <person name="Ruckert C."/>
        </authorList>
    </citation>
    <scope>NUCLEOTIDE SEQUENCE [LARGE SCALE GENOMIC DNA]</scope>
    <source>
        <strain evidence="16 17">CGMCC 1.15286</strain>
    </source>
</reference>
<sequence length="1038" mass="115606">MNKSWIFKIAVLLLAISLPGYFLVQFAMSGANTKVEAKEGLLDLSRWSFQQEGSVELKGEWAFYWNELLTPEKVESVLDGQAMIQVPGKWNDYLREVEKVDRGTGYATYRLQIKLSNDQAGMYGLRTSNIRMANRIFVNGQEVGASGSPSVIERESKQGNVPYTRFFPLTGGTTDILVQVSNTKYSSGGMIYPITFGDQASILNIREHAVFKEAIMIAGFLVPAAYFLILYQLRRQERGMLYLGLYCLVVLLYILTHGEKLLVLLAPSFSYMVLLKLQFISSTLVYYFLLLATVALDPKAVHKKVMLFFHGLAALLLSLGVLLPTMILSLWELEIIGAGFLMLLFLMYVMIQGMRSNKTDALFMLMSMQSIIAIIVVSVLQVLGIYNDQVLIPYEMLVFVIAQALLLAQRFAGSVRDVEELSSRLMTLDGLKDEFMANTSHELRTPLHGMINIAQSMLEGAAGAAGSQKHADNLAMIVTTGKQLSLLINDILDFSKLKNGEIELQRRAVHLPSVAQSVLEVIPYLLKKKQIEIVQHWPDHLPLLDTDEDRLRQILYNLLGNAVKFTTKGQITLSAREAGSFITIMVEDTGIGIAADRLKTIFNAFEQEGYATNREYAGTGLGLSITKKLIELNGGRIKAESTLGQGSRFIFSLPAAKLSSLPAPADPEGLQQGAEADHSGMQQQAGLAQIIQESEEEPSVRKRSNDGNEFRVLVVDDDPVNLQVLINLLTLEQYEVTAVSGAEEALASLAGAQSFDLVITDWMMPGMSGLELCRSIRERFMLSELPVLLLTARSRPDDIRTGFEAGINDYLSKPVDAGELKARVRTLLELRQSVRTAVQSELAFLQAQIKPHFLYNALNTIIAFCPTEPYKAMDLLIELSQYLRSSFDFRNRDRLITLDKELELVQSYLALEKARFDERLRVELDLNADMHALIPPLCIQPLVENAINHGIMRKELGGTVKVKVRQTDSVISIEVSDNGIGVDEERLSQALSDGGSSRVGLKNINRRLLMLYGEGLHVESQHMQGTTVSFQIPMMLRH</sequence>
<dbReference type="InterPro" id="IPR008979">
    <property type="entry name" value="Galactose-bd-like_sf"/>
</dbReference>
<evidence type="ECO:0000256" key="3">
    <source>
        <dbReference type="ARBA" id="ARBA00012438"/>
    </source>
</evidence>
<organism evidence="16 17">
    <name type="scientific">Paenibacillus radicis</name>
    <name type="common">ex Gao et al. 2016</name>
    <dbReference type="NCBI Taxonomy" id="1737354"/>
    <lineage>
        <taxon>Bacteria</taxon>
        <taxon>Bacillati</taxon>
        <taxon>Bacillota</taxon>
        <taxon>Bacilli</taxon>
        <taxon>Bacillales</taxon>
        <taxon>Paenibacillaceae</taxon>
        <taxon>Paenibacillus</taxon>
    </lineage>
</organism>
<dbReference type="CDD" id="cd16922">
    <property type="entry name" value="HATPase_EvgS-ArcB-TorS-like"/>
    <property type="match status" value="1"/>
</dbReference>
<dbReference type="InterPro" id="IPR036097">
    <property type="entry name" value="HisK_dim/P_sf"/>
</dbReference>
<keyword evidence="13" id="KW-0472">Membrane</keyword>
<dbReference type="Gene3D" id="3.40.50.2300">
    <property type="match status" value="1"/>
</dbReference>
<protein>
    <recommendedName>
        <fullName evidence="10">Circadian input-output histidine kinase CikA</fullName>
        <ecNumber evidence="3">2.7.13.3</ecNumber>
    </recommendedName>
</protein>
<feature type="domain" description="Histidine kinase" evidence="14">
    <location>
        <begin position="939"/>
        <end position="1036"/>
    </location>
</feature>
<keyword evidence="9" id="KW-0902">Two-component regulatory system</keyword>
<dbReference type="AlphaFoldDB" id="A0A917LX60"/>
<dbReference type="Pfam" id="PF00512">
    <property type="entry name" value="HisKA"/>
    <property type="match status" value="1"/>
</dbReference>
<dbReference type="SMART" id="SM00388">
    <property type="entry name" value="HisKA"/>
    <property type="match status" value="1"/>
</dbReference>
<keyword evidence="13" id="KW-0812">Transmembrane</keyword>
<dbReference type="PROSITE" id="PS50110">
    <property type="entry name" value="RESPONSE_REGULATORY"/>
    <property type="match status" value="1"/>
</dbReference>
<dbReference type="RefSeq" id="WP_188888391.1">
    <property type="nucleotide sequence ID" value="NZ_BMHY01000002.1"/>
</dbReference>
<feature type="transmembrane region" description="Helical" evidence="13">
    <location>
        <begin position="363"/>
        <end position="385"/>
    </location>
</feature>
<keyword evidence="7" id="KW-0418">Kinase</keyword>
<dbReference type="SMART" id="SM00387">
    <property type="entry name" value="HATPase_c"/>
    <property type="match status" value="2"/>
</dbReference>
<keyword evidence="17" id="KW-1185">Reference proteome</keyword>
<gene>
    <name evidence="16" type="ORF">GCM10010918_16140</name>
</gene>
<dbReference type="SUPFAM" id="SSF55874">
    <property type="entry name" value="ATPase domain of HSP90 chaperone/DNA topoisomerase II/histidine kinase"/>
    <property type="match status" value="2"/>
</dbReference>
<evidence type="ECO:0000313" key="17">
    <source>
        <dbReference type="Proteomes" id="UP000600247"/>
    </source>
</evidence>
<feature type="transmembrane region" description="Helical" evidence="13">
    <location>
        <begin position="333"/>
        <end position="351"/>
    </location>
</feature>
<evidence type="ECO:0000256" key="9">
    <source>
        <dbReference type="ARBA" id="ARBA00023012"/>
    </source>
</evidence>
<dbReference type="EMBL" id="BMHY01000002">
    <property type="protein sequence ID" value="GGG63054.1"/>
    <property type="molecule type" value="Genomic_DNA"/>
</dbReference>
<dbReference type="GO" id="GO:0016020">
    <property type="term" value="C:membrane"/>
    <property type="evidence" value="ECO:0007669"/>
    <property type="project" value="InterPro"/>
</dbReference>
<dbReference type="InterPro" id="IPR003594">
    <property type="entry name" value="HATPase_dom"/>
</dbReference>
<dbReference type="InterPro" id="IPR003661">
    <property type="entry name" value="HisK_dim/P_dom"/>
</dbReference>
<evidence type="ECO:0000256" key="5">
    <source>
        <dbReference type="ARBA" id="ARBA00022679"/>
    </source>
</evidence>
<keyword evidence="6" id="KW-0547">Nucleotide-binding</keyword>
<feature type="domain" description="Response regulatory" evidence="15">
    <location>
        <begin position="711"/>
        <end position="828"/>
    </location>
</feature>
<keyword evidence="5" id="KW-0808">Transferase</keyword>
<dbReference type="SMART" id="SM00448">
    <property type="entry name" value="REC"/>
    <property type="match status" value="1"/>
</dbReference>
<evidence type="ECO:0000259" key="14">
    <source>
        <dbReference type="PROSITE" id="PS50109"/>
    </source>
</evidence>
<evidence type="ECO:0000256" key="12">
    <source>
        <dbReference type="SAM" id="MobiDB-lite"/>
    </source>
</evidence>
<dbReference type="InterPro" id="IPR005467">
    <property type="entry name" value="His_kinase_dom"/>
</dbReference>
<feature type="transmembrane region" description="Helical" evidence="13">
    <location>
        <begin position="308"/>
        <end position="327"/>
    </location>
</feature>
<evidence type="ECO:0000256" key="10">
    <source>
        <dbReference type="ARBA" id="ARBA00074306"/>
    </source>
</evidence>